<accession>A0A160TWT5</accession>
<protein>
    <submittedName>
        <fullName evidence="2">Uncharacterized protein</fullName>
    </submittedName>
</protein>
<evidence type="ECO:0000256" key="1">
    <source>
        <dbReference type="SAM" id="Phobius"/>
    </source>
</evidence>
<feature type="transmembrane region" description="Helical" evidence="1">
    <location>
        <begin position="119"/>
        <end position="141"/>
    </location>
</feature>
<feature type="transmembrane region" description="Helical" evidence="1">
    <location>
        <begin position="53"/>
        <end position="76"/>
    </location>
</feature>
<name>A0A160TWT5_9ZZZZ</name>
<dbReference type="EMBL" id="CZQD01000015">
    <property type="protein sequence ID" value="CUS55935.1"/>
    <property type="molecule type" value="Genomic_DNA"/>
</dbReference>
<keyword evidence="1" id="KW-0812">Transmembrane</keyword>
<organism evidence="2">
    <name type="scientific">hydrothermal vent metagenome</name>
    <dbReference type="NCBI Taxonomy" id="652676"/>
    <lineage>
        <taxon>unclassified sequences</taxon>
        <taxon>metagenomes</taxon>
        <taxon>ecological metagenomes</taxon>
    </lineage>
</organism>
<proteinExistence type="predicted"/>
<reference evidence="2" key="1">
    <citation type="submission" date="2015-10" db="EMBL/GenBank/DDBJ databases">
        <authorList>
            <person name="Gilbert D.G."/>
        </authorList>
    </citation>
    <scope>NUCLEOTIDE SEQUENCE</scope>
</reference>
<keyword evidence="1" id="KW-0472">Membrane</keyword>
<evidence type="ECO:0000313" key="2">
    <source>
        <dbReference type="EMBL" id="CUS55935.1"/>
    </source>
</evidence>
<gene>
    <name evidence="2" type="ORF">MGWOODY_Hyp159</name>
</gene>
<dbReference type="AlphaFoldDB" id="A0A160TWT5"/>
<sequence length="161" mass="17837">MNLTSEYFASLFRDLTNRTYTFSAIVFVAELSGNHSTPVSIFDLEVEGLTLGIIQAGAFLAIAQAVFSLIFALFVMDKAGMEKAFQEATSSQDGEGLFKNPVYARLRESVQRKAASAKLLYNIFHLLLPMCVGILAMLWSFPDLCKIVESFPGAEFRLCED</sequence>
<keyword evidence="1" id="KW-1133">Transmembrane helix</keyword>